<reference evidence="1" key="1">
    <citation type="submission" date="2021-06" db="EMBL/GenBank/DDBJ databases">
        <authorList>
            <person name="Kallberg Y."/>
            <person name="Tangrot J."/>
            <person name="Rosling A."/>
        </authorList>
    </citation>
    <scope>NUCLEOTIDE SEQUENCE</scope>
    <source>
        <strain evidence="1">IN212</strain>
    </source>
</reference>
<evidence type="ECO:0000313" key="2">
    <source>
        <dbReference type="Proteomes" id="UP000789396"/>
    </source>
</evidence>
<dbReference type="AlphaFoldDB" id="A0A9N9F9B2"/>
<protein>
    <submittedName>
        <fullName evidence="1">47_t:CDS:1</fullName>
    </submittedName>
</protein>
<feature type="non-terminal residue" evidence="1">
    <location>
        <position position="1"/>
    </location>
</feature>
<sequence length="67" mass="8126">HYQDGFYENCKSVDKEKLEALLLPNQQKKNKNANECYARNLVYSKKLLELLFFRQLSDDYNNFKLKY</sequence>
<gene>
    <name evidence="1" type="ORF">RFULGI_LOCUS3227</name>
</gene>
<keyword evidence="2" id="KW-1185">Reference proteome</keyword>
<organism evidence="1 2">
    <name type="scientific">Racocetra fulgida</name>
    <dbReference type="NCBI Taxonomy" id="60492"/>
    <lineage>
        <taxon>Eukaryota</taxon>
        <taxon>Fungi</taxon>
        <taxon>Fungi incertae sedis</taxon>
        <taxon>Mucoromycota</taxon>
        <taxon>Glomeromycotina</taxon>
        <taxon>Glomeromycetes</taxon>
        <taxon>Diversisporales</taxon>
        <taxon>Gigasporaceae</taxon>
        <taxon>Racocetra</taxon>
    </lineage>
</organism>
<proteinExistence type="predicted"/>
<dbReference type="Proteomes" id="UP000789396">
    <property type="component" value="Unassembled WGS sequence"/>
</dbReference>
<dbReference type="EMBL" id="CAJVPZ010002728">
    <property type="protein sequence ID" value="CAG8518289.1"/>
    <property type="molecule type" value="Genomic_DNA"/>
</dbReference>
<accession>A0A9N9F9B2</accession>
<comment type="caution">
    <text evidence="1">The sequence shown here is derived from an EMBL/GenBank/DDBJ whole genome shotgun (WGS) entry which is preliminary data.</text>
</comment>
<evidence type="ECO:0000313" key="1">
    <source>
        <dbReference type="EMBL" id="CAG8518289.1"/>
    </source>
</evidence>
<name>A0A9N9F9B2_9GLOM</name>